<dbReference type="InterPro" id="IPR009057">
    <property type="entry name" value="Homeodomain-like_sf"/>
</dbReference>
<name>A0A2A8CTM8_9BACT</name>
<keyword evidence="6" id="KW-1185">Reference proteome</keyword>
<dbReference type="AlphaFoldDB" id="A0A2A8CTM8"/>
<dbReference type="OrthoDB" id="511992at2"/>
<dbReference type="InterPro" id="IPR018060">
    <property type="entry name" value="HTH_AraC"/>
</dbReference>
<dbReference type="Pfam" id="PF12833">
    <property type="entry name" value="HTH_18"/>
    <property type="match status" value="1"/>
</dbReference>
<dbReference type="PANTHER" id="PTHR46796">
    <property type="entry name" value="HTH-TYPE TRANSCRIPTIONAL ACTIVATOR RHAS-RELATED"/>
    <property type="match status" value="1"/>
</dbReference>
<evidence type="ECO:0000256" key="1">
    <source>
        <dbReference type="ARBA" id="ARBA00023015"/>
    </source>
</evidence>
<keyword evidence="1" id="KW-0805">Transcription regulation</keyword>
<dbReference type="EMBL" id="PDEQ01000013">
    <property type="protein sequence ID" value="PEN10954.1"/>
    <property type="molecule type" value="Genomic_DNA"/>
</dbReference>
<dbReference type="SMART" id="SM00342">
    <property type="entry name" value="HTH_ARAC"/>
    <property type="match status" value="1"/>
</dbReference>
<evidence type="ECO:0000256" key="3">
    <source>
        <dbReference type="ARBA" id="ARBA00023163"/>
    </source>
</evidence>
<evidence type="ECO:0000259" key="4">
    <source>
        <dbReference type="PROSITE" id="PS01124"/>
    </source>
</evidence>
<sequence length="184" mass="20689">MPFMTSHGFGLRPSSSPDYPSHCSMMFVHAFPSRLDRRSPSVRRLVVRARRSDRRDRMPVADPSVAPEIVVGRAESFVDDHLGDPDLRLRRLASAADVSVSTLGRAFKTVHDTTPWQYVLQRRVDHASELLVSTDRSLAVIALDAGFFDQPHLTRTLRSFIGKTPGQIRSKRDDLDDPTISRPV</sequence>
<dbReference type="InterPro" id="IPR050204">
    <property type="entry name" value="AraC_XylS_family_regulators"/>
</dbReference>
<evidence type="ECO:0000313" key="5">
    <source>
        <dbReference type="EMBL" id="PEN10954.1"/>
    </source>
</evidence>
<comment type="caution">
    <text evidence="5">The sequence shown here is derived from an EMBL/GenBank/DDBJ whole genome shotgun (WGS) entry which is preliminary data.</text>
</comment>
<reference evidence="5 6" key="1">
    <citation type="submission" date="2017-10" db="EMBL/GenBank/DDBJ databases">
        <title>Draft genome of Longibacter Salinarum.</title>
        <authorList>
            <person name="Goh K.M."/>
            <person name="Shamsir M.S."/>
            <person name="Lim S.W."/>
        </authorList>
    </citation>
    <scope>NUCLEOTIDE SEQUENCE [LARGE SCALE GENOMIC DNA]</scope>
    <source>
        <strain evidence="5 6">KCTC 52045</strain>
    </source>
</reference>
<dbReference type="GO" id="GO:0003700">
    <property type="term" value="F:DNA-binding transcription factor activity"/>
    <property type="evidence" value="ECO:0007669"/>
    <property type="project" value="InterPro"/>
</dbReference>
<dbReference type="Gene3D" id="1.10.10.60">
    <property type="entry name" value="Homeodomain-like"/>
    <property type="match status" value="1"/>
</dbReference>
<dbReference type="GO" id="GO:0043565">
    <property type="term" value="F:sequence-specific DNA binding"/>
    <property type="evidence" value="ECO:0007669"/>
    <property type="project" value="InterPro"/>
</dbReference>
<accession>A0A2A8CTM8</accession>
<gene>
    <name evidence="5" type="ORF">CRI94_17145</name>
</gene>
<proteinExistence type="predicted"/>
<organism evidence="5 6">
    <name type="scientific">Longibacter salinarum</name>
    <dbReference type="NCBI Taxonomy" id="1850348"/>
    <lineage>
        <taxon>Bacteria</taxon>
        <taxon>Pseudomonadati</taxon>
        <taxon>Rhodothermota</taxon>
        <taxon>Rhodothermia</taxon>
        <taxon>Rhodothermales</taxon>
        <taxon>Salisaetaceae</taxon>
        <taxon>Longibacter</taxon>
    </lineage>
</organism>
<dbReference type="PROSITE" id="PS01124">
    <property type="entry name" value="HTH_ARAC_FAMILY_2"/>
    <property type="match status" value="1"/>
</dbReference>
<dbReference type="Proteomes" id="UP000220102">
    <property type="component" value="Unassembled WGS sequence"/>
</dbReference>
<evidence type="ECO:0000313" key="6">
    <source>
        <dbReference type="Proteomes" id="UP000220102"/>
    </source>
</evidence>
<protein>
    <recommendedName>
        <fullName evidence="4">HTH araC/xylS-type domain-containing protein</fullName>
    </recommendedName>
</protein>
<dbReference type="SUPFAM" id="SSF46689">
    <property type="entry name" value="Homeodomain-like"/>
    <property type="match status" value="2"/>
</dbReference>
<feature type="domain" description="HTH araC/xylS-type" evidence="4">
    <location>
        <begin position="72"/>
        <end position="171"/>
    </location>
</feature>
<keyword evidence="2" id="KW-0238">DNA-binding</keyword>
<keyword evidence="3" id="KW-0804">Transcription</keyword>
<evidence type="ECO:0000256" key="2">
    <source>
        <dbReference type="ARBA" id="ARBA00023125"/>
    </source>
</evidence>